<dbReference type="Gene3D" id="3.40.50.720">
    <property type="entry name" value="NAD(P)-binding Rossmann-like Domain"/>
    <property type="match status" value="1"/>
</dbReference>
<protein>
    <recommendedName>
        <fullName evidence="2">precorrin-2 dehydrogenase</fullName>
        <ecNumber evidence="2">1.3.1.76</ecNumber>
    </recommendedName>
</protein>
<keyword evidence="5" id="KW-0627">Porphyrin biosynthesis</keyword>
<evidence type="ECO:0000256" key="1">
    <source>
        <dbReference type="ARBA" id="ARBA00005010"/>
    </source>
</evidence>
<dbReference type="InterPro" id="IPR036291">
    <property type="entry name" value="NAD(P)-bd_dom_sf"/>
</dbReference>
<dbReference type="GO" id="GO:0019354">
    <property type="term" value="P:siroheme biosynthetic process"/>
    <property type="evidence" value="ECO:0007669"/>
    <property type="project" value="UniProtKB-UniPathway"/>
</dbReference>
<name>A0A4U8YPR2_9BACT</name>
<dbReference type="GO" id="GO:0004325">
    <property type="term" value="F:ferrochelatase activity"/>
    <property type="evidence" value="ECO:0007669"/>
    <property type="project" value="InterPro"/>
</dbReference>
<dbReference type="EC" id="1.3.1.76" evidence="2"/>
<dbReference type="EMBL" id="CAADHO010000002">
    <property type="protein sequence ID" value="VFQ43682.1"/>
    <property type="molecule type" value="Genomic_DNA"/>
</dbReference>
<dbReference type="InterPro" id="IPR006367">
    <property type="entry name" value="Sirohaem_synthase_N"/>
</dbReference>
<evidence type="ECO:0000256" key="2">
    <source>
        <dbReference type="ARBA" id="ARBA00012400"/>
    </source>
</evidence>
<dbReference type="Gene3D" id="1.10.8.610">
    <property type="entry name" value="SirC, precorrin-2 dehydrogenase, C-terminal helical domain-like"/>
    <property type="match status" value="1"/>
</dbReference>
<evidence type="ECO:0000256" key="4">
    <source>
        <dbReference type="ARBA" id="ARBA00023027"/>
    </source>
</evidence>
<evidence type="ECO:0000256" key="6">
    <source>
        <dbReference type="ARBA" id="ARBA00047561"/>
    </source>
</evidence>
<keyword evidence="9" id="KW-1185">Reference proteome</keyword>
<evidence type="ECO:0000256" key="3">
    <source>
        <dbReference type="ARBA" id="ARBA00023002"/>
    </source>
</evidence>
<dbReference type="NCBIfam" id="TIGR01470">
    <property type="entry name" value="cysG_Nterm"/>
    <property type="match status" value="1"/>
</dbReference>
<comment type="pathway">
    <text evidence="1">Porphyrin-containing compound metabolism; siroheme biosynthesis; sirohydrochlorin from precorrin-2: step 1/1.</text>
</comment>
<dbReference type="GO" id="GO:0043115">
    <property type="term" value="F:precorrin-2 dehydrogenase activity"/>
    <property type="evidence" value="ECO:0007669"/>
    <property type="project" value="UniProtKB-EC"/>
</dbReference>
<gene>
    <name evidence="8" type="ORF">MSL71_13210</name>
</gene>
<keyword evidence="4" id="KW-0520">NAD</keyword>
<evidence type="ECO:0000259" key="7">
    <source>
        <dbReference type="Pfam" id="PF14824"/>
    </source>
</evidence>
<dbReference type="Proteomes" id="UP000507962">
    <property type="component" value="Unassembled WGS sequence"/>
</dbReference>
<reference evidence="8 9" key="1">
    <citation type="submission" date="2019-03" db="EMBL/GenBank/DDBJ databases">
        <authorList>
            <person name="Nijsse B."/>
        </authorList>
    </citation>
    <scope>NUCLEOTIDE SEQUENCE [LARGE SCALE GENOMIC DNA]</scope>
    <source>
        <strain evidence="8">Desulfoluna butyratoxydans MSL71</strain>
    </source>
</reference>
<comment type="catalytic activity">
    <reaction evidence="6">
        <text>precorrin-2 + NAD(+) = sirohydrochlorin + NADH + 2 H(+)</text>
        <dbReference type="Rhea" id="RHEA:15613"/>
        <dbReference type="ChEBI" id="CHEBI:15378"/>
        <dbReference type="ChEBI" id="CHEBI:57540"/>
        <dbReference type="ChEBI" id="CHEBI:57945"/>
        <dbReference type="ChEBI" id="CHEBI:58351"/>
        <dbReference type="ChEBI" id="CHEBI:58827"/>
        <dbReference type="EC" id="1.3.1.76"/>
    </reaction>
</comment>
<dbReference type="UniPathway" id="UPA00262">
    <property type="reaction ID" value="UER00222"/>
</dbReference>
<dbReference type="Pfam" id="PF14824">
    <property type="entry name" value="Sirohm_synth_M"/>
    <property type="match status" value="1"/>
</dbReference>
<dbReference type="InterPro" id="IPR028161">
    <property type="entry name" value="Met8-like"/>
</dbReference>
<evidence type="ECO:0000313" key="8">
    <source>
        <dbReference type="EMBL" id="VFQ43682.1"/>
    </source>
</evidence>
<dbReference type="PANTHER" id="PTHR35330">
    <property type="entry name" value="SIROHEME BIOSYNTHESIS PROTEIN MET8"/>
    <property type="match status" value="1"/>
</dbReference>
<dbReference type="SUPFAM" id="SSF51735">
    <property type="entry name" value="NAD(P)-binding Rossmann-fold domains"/>
    <property type="match status" value="1"/>
</dbReference>
<accession>A0A4U8YPR2</accession>
<dbReference type="InterPro" id="IPR042518">
    <property type="entry name" value="SirC_C"/>
</dbReference>
<sequence length="220" mass="23888">MRYYPVSLDIMGKACLVVGGGAVGTRKVETLVRCGAHVTVVSKAFTDELKTMAQEAPVTLEERAYAPSDMDGKFLVIVATDDQEFNTRVSRDAEASCKLCNVADYPSACNFILPSIVQRGDMTLSISTSGKSPAFAKWMRRRLETEFGGEYGEFLELMGLVRKKLLAEAHEPEAHKPLFEALIAGGLLEMVKAGDKKGADAFLTEVLGEGYTCDTLGFSL</sequence>
<dbReference type="PANTHER" id="PTHR35330:SF1">
    <property type="entry name" value="SIROHEME BIOSYNTHESIS PROTEIN MET8"/>
    <property type="match status" value="1"/>
</dbReference>
<feature type="domain" description="Siroheme synthase central" evidence="7">
    <location>
        <begin position="119"/>
        <end position="144"/>
    </location>
</feature>
<dbReference type="SUPFAM" id="SSF75615">
    <property type="entry name" value="Siroheme synthase middle domains-like"/>
    <property type="match status" value="1"/>
</dbReference>
<evidence type="ECO:0000256" key="5">
    <source>
        <dbReference type="ARBA" id="ARBA00023244"/>
    </source>
</evidence>
<dbReference type="RefSeq" id="WP_180138014.1">
    <property type="nucleotide sequence ID" value="NZ_CAADHO010000002.1"/>
</dbReference>
<proteinExistence type="predicted"/>
<evidence type="ECO:0000313" key="9">
    <source>
        <dbReference type="Proteomes" id="UP000507962"/>
    </source>
</evidence>
<dbReference type="Pfam" id="PF13241">
    <property type="entry name" value="NAD_binding_7"/>
    <property type="match status" value="1"/>
</dbReference>
<dbReference type="InterPro" id="IPR028281">
    <property type="entry name" value="Sirohaem_synthase_central"/>
</dbReference>
<organism evidence="8 9">
    <name type="scientific">Desulfoluna butyratoxydans</name>
    <dbReference type="NCBI Taxonomy" id="231438"/>
    <lineage>
        <taxon>Bacteria</taxon>
        <taxon>Pseudomonadati</taxon>
        <taxon>Thermodesulfobacteriota</taxon>
        <taxon>Desulfobacteria</taxon>
        <taxon>Desulfobacterales</taxon>
        <taxon>Desulfolunaceae</taxon>
        <taxon>Desulfoluna</taxon>
    </lineage>
</organism>
<dbReference type="AlphaFoldDB" id="A0A4U8YPR2"/>
<keyword evidence="3" id="KW-0560">Oxidoreductase</keyword>